<feature type="signal peptide" evidence="1">
    <location>
        <begin position="1"/>
        <end position="29"/>
    </location>
</feature>
<keyword evidence="1" id="KW-0732">Signal</keyword>
<protein>
    <submittedName>
        <fullName evidence="3">Lipid-binding SYLF domain-containing protein</fullName>
    </submittedName>
</protein>
<reference evidence="3 4" key="1">
    <citation type="submission" date="2019-03" db="EMBL/GenBank/DDBJ databases">
        <title>Genomic Encyclopedia of Type Strains, Phase III (KMG-III): the genomes of soil and plant-associated and newly described type strains.</title>
        <authorList>
            <person name="Whitman W."/>
        </authorList>
    </citation>
    <scope>NUCLEOTIDE SEQUENCE [LARGE SCALE GENOMIC DNA]</scope>
    <source>
        <strain evidence="3 4">CECT 5797</strain>
    </source>
</reference>
<dbReference type="Pfam" id="PF04366">
    <property type="entry name" value="Ysc84"/>
    <property type="match status" value="1"/>
</dbReference>
<dbReference type="CDD" id="cd11524">
    <property type="entry name" value="SYLF"/>
    <property type="match status" value="1"/>
</dbReference>
<dbReference type="AlphaFoldDB" id="A0A4R6ZLR6"/>
<evidence type="ECO:0000256" key="1">
    <source>
        <dbReference type="SAM" id="SignalP"/>
    </source>
</evidence>
<evidence type="ECO:0000313" key="4">
    <source>
        <dbReference type="Proteomes" id="UP000295212"/>
    </source>
</evidence>
<dbReference type="RefSeq" id="WP_133636230.1">
    <property type="nucleotide sequence ID" value="NZ_SNZJ01000010.1"/>
</dbReference>
<evidence type="ECO:0000259" key="2">
    <source>
        <dbReference type="Pfam" id="PF04366"/>
    </source>
</evidence>
<comment type="caution">
    <text evidence="3">The sequence shown here is derived from an EMBL/GenBank/DDBJ whole genome shotgun (WGS) entry which is preliminary data.</text>
</comment>
<dbReference type="EMBL" id="SNZJ01000010">
    <property type="protein sequence ID" value="TDR53044.1"/>
    <property type="molecule type" value="Genomic_DNA"/>
</dbReference>
<dbReference type="InterPro" id="IPR007461">
    <property type="entry name" value="Ysc84_actin-binding"/>
</dbReference>
<proteinExistence type="predicted"/>
<evidence type="ECO:0000313" key="3">
    <source>
        <dbReference type="EMBL" id="TDR53044.1"/>
    </source>
</evidence>
<gene>
    <name evidence="3" type="ORF">DFP85_110110</name>
</gene>
<organism evidence="3 4">
    <name type="scientific">Halomonas ventosae</name>
    <dbReference type="NCBI Taxonomy" id="229007"/>
    <lineage>
        <taxon>Bacteria</taxon>
        <taxon>Pseudomonadati</taxon>
        <taxon>Pseudomonadota</taxon>
        <taxon>Gammaproteobacteria</taxon>
        <taxon>Oceanospirillales</taxon>
        <taxon>Halomonadaceae</taxon>
        <taxon>Halomonas</taxon>
    </lineage>
</organism>
<dbReference type="OrthoDB" id="198978at2"/>
<accession>A0A4R6ZLR6</accession>
<feature type="chain" id="PRO_5020516058" evidence="1">
    <location>
        <begin position="30"/>
        <end position="190"/>
    </location>
</feature>
<name>A0A4R6ZLR6_9GAMM</name>
<feature type="domain" description="Ysc84 actin-binding" evidence="2">
    <location>
        <begin position="101"/>
        <end position="184"/>
    </location>
</feature>
<sequence>MKALKTPILTALLAIVLAGLMVTTTSVQAATPTAAEIEASVANALRAFRDEVDGADDYLSEAKGVLVIPDVRKVGFLVAAQWGTGALQVEGRTTDYYKMEAGSAGFQAGYQKTNQVFIFFTDDALEKFRSGDGWTVGAEAGLTLVEVGTGISADTLRNQGAVAAFAFGSEGLMGGWSAKGTRFSRIQPGR</sequence>
<dbReference type="Proteomes" id="UP000295212">
    <property type="component" value="Unassembled WGS sequence"/>
</dbReference>